<feature type="compositionally biased region" description="Low complexity" evidence="1">
    <location>
        <begin position="95"/>
        <end position="118"/>
    </location>
</feature>
<dbReference type="STRING" id="560819.SAMN05428998_104290"/>
<feature type="region of interest" description="Disordered" evidence="1">
    <location>
        <begin position="66"/>
        <end position="120"/>
    </location>
</feature>
<feature type="compositionally biased region" description="Basic and acidic residues" evidence="1">
    <location>
        <begin position="68"/>
        <end position="79"/>
    </location>
</feature>
<sequence length="194" mass="20194">MSERVSSQIADSVTQAGGAVLDEAASVALGQSYLAGAQGSASLYANLVAEQQQYMLTSQAAANAAVRRFLEPPRERPEPAPEPEPEPEPDREPVEAVALPHPELYGALPEGAGAPPAAEFEKVAADAAELTAADQLAGGPAAQTAGESSAEAEEAARRTQELEKIYEHSARLLDTIDRLTGSLSGFVGRTPVVY</sequence>
<dbReference type="Proteomes" id="UP000192917">
    <property type="component" value="Unassembled WGS sequence"/>
</dbReference>
<gene>
    <name evidence="2" type="ORF">SAMN05428998_104290</name>
</gene>
<feature type="region of interest" description="Disordered" evidence="1">
    <location>
        <begin position="134"/>
        <end position="156"/>
    </location>
</feature>
<dbReference type="RefSeq" id="WP_085121982.1">
    <property type="nucleotide sequence ID" value="NZ_FWZX01000004.1"/>
</dbReference>
<reference evidence="2 3" key="1">
    <citation type="submission" date="2017-04" db="EMBL/GenBank/DDBJ databases">
        <authorList>
            <person name="Afonso C.L."/>
            <person name="Miller P.J."/>
            <person name="Scott M.A."/>
            <person name="Spackman E."/>
            <person name="Goraichik I."/>
            <person name="Dimitrov K.M."/>
            <person name="Suarez D.L."/>
            <person name="Swayne D.E."/>
        </authorList>
    </citation>
    <scope>NUCLEOTIDE SEQUENCE [LARGE SCALE GENOMIC DNA]</scope>
    <source>
        <strain evidence="2 3">USBA 355</strain>
    </source>
</reference>
<dbReference type="Pfam" id="PF11747">
    <property type="entry name" value="RebB"/>
    <property type="match status" value="1"/>
</dbReference>
<feature type="compositionally biased region" description="Low complexity" evidence="1">
    <location>
        <begin position="134"/>
        <end position="149"/>
    </location>
</feature>
<evidence type="ECO:0000256" key="1">
    <source>
        <dbReference type="SAM" id="MobiDB-lite"/>
    </source>
</evidence>
<protein>
    <submittedName>
        <fullName evidence="2">Killing trait domain-containing protein</fullName>
    </submittedName>
</protein>
<name>A0A1Y6BNJ3_9PROT</name>
<dbReference type="InterPro" id="IPR021070">
    <property type="entry name" value="Killing_trait_RebB"/>
</dbReference>
<dbReference type="AlphaFoldDB" id="A0A1Y6BNJ3"/>
<dbReference type="EMBL" id="FWZX01000004">
    <property type="protein sequence ID" value="SMF09971.1"/>
    <property type="molecule type" value="Genomic_DNA"/>
</dbReference>
<proteinExistence type="predicted"/>
<evidence type="ECO:0000313" key="2">
    <source>
        <dbReference type="EMBL" id="SMF09971.1"/>
    </source>
</evidence>
<organism evidence="2 3">
    <name type="scientific">Tistlia consotensis USBA 355</name>
    <dbReference type="NCBI Taxonomy" id="560819"/>
    <lineage>
        <taxon>Bacteria</taxon>
        <taxon>Pseudomonadati</taxon>
        <taxon>Pseudomonadota</taxon>
        <taxon>Alphaproteobacteria</taxon>
        <taxon>Rhodospirillales</taxon>
        <taxon>Rhodovibrionaceae</taxon>
        <taxon>Tistlia</taxon>
    </lineage>
</organism>
<evidence type="ECO:0000313" key="3">
    <source>
        <dbReference type="Proteomes" id="UP000192917"/>
    </source>
</evidence>
<accession>A0A1Y6BNJ3</accession>
<keyword evidence="3" id="KW-1185">Reference proteome</keyword>